<evidence type="ECO:0000256" key="1">
    <source>
        <dbReference type="SAM" id="MobiDB-lite"/>
    </source>
</evidence>
<dbReference type="AlphaFoldDB" id="A0AAV2M9D5"/>
<evidence type="ECO:0000256" key="2">
    <source>
        <dbReference type="SAM" id="Phobius"/>
    </source>
</evidence>
<name>A0AAV2M9D5_KNICA</name>
<protein>
    <recommendedName>
        <fullName evidence="5">Ig-like domain-containing protein</fullName>
    </recommendedName>
</protein>
<gene>
    <name evidence="3" type="ORF">KC01_LOCUS36649</name>
</gene>
<sequence length="215" mass="22953">MHGPYLSVRAGRYGHSSRQGRKGEWALPGDCLHVRGDVDARSLSQGLWSTRQAVSGGRAPTGNPLPSLSSARPGHSHPPAGPRGACGCGLYGSRVWTDHSVKAIHHVSVSISQSQSELVCAEAWGTEPHYSWLHDRATVSQTVGRVSQDGTRLRITQSPVCGRFTCRIHNKLGSATATYTADECAVRDHSGTIAAVTCVLLLLLCGGLLGLLLWR</sequence>
<dbReference type="InterPro" id="IPR013783">
    <property type="entry name" value="Ig-like_fold"/>
</dbReference>
<evidence type="ECO:0000313" key="3">
    <source>
        <dbReference type="EMBL" id="CAL1609977.1"/>
    </source>
</evidence>
<dbReference type="SUPFAM" id="SSF48726">
    <property type="entry name" value="Immunoglobulin"/>
    <property type="match status" value="1"/>
</dbReference>
<proteinExistence type="predicted"/>
<dbReference type="EMBL" id="OZ035829">
    <property type="protein sequence ID" value="CAL1609977.1"/>
    <property type="molecule type" value="Genomic_DNA"/>
</dbReference>
<keyword evidence="2" id="KW-1133">Transmembrane helix</keyword>
<dbReference type="Gene3D" id="2.60.40.10">
    <property type="entry name" value="Immunoglobulins"/>
    <property type="match status" value="1"/>
</dbReference>
<evidence type="ECO:0000313" key="4">
    <source>
        <dbReference type="Proteomes" id="UP001497482"/>
    </source>
</evidence>
<feature type="transmembrane region" description="Helical" evidence="2">
    <location>
        <begin position="193"/>
        <end position="214"/>
    </location>
</feature>
<evidence type="ECO:0008006" key="5">
    <source>
        <dbReference type="Google" id="ProtNLM"/>
    </source>
</evidence>
<dbReference type="Proteomes" id="UP001497482">
    <property type="component" value="Chromosome 7"/>
</dbReference>
<keyword evidence="2" id="KW-0472">Membrane</keyword>
<feature type="region of interest" description="Disordered" evidence="1">
    <location>
        <begin position="49"/>
        <end position="81"/>
    </location>
</feature>
<organism evidence="3 4">
    <name type="scientific">Knipowitschia caucasica</name>
    <name type="common">Caucasian dwarf goby</name>
    <name type="synonym">Pomatoschistus caucasicus</name>
    <dbReference type="NCBI Taxonomy" id="637954"/>
    <lineage>
        <taxon>Eukaryota</taxon>
        <taxon>Metazoa</taxon>
        <taxon>Chordata</taxon>
        <taxon>Craniata</taxon>
        <taxon>Vertebrata</taxon>
        <taxon>Euteleostomi</taxon>
        <taxon>Actinopterygii</taxon>
        <taxon>Neopterygii</taxon>
        <taxon>Teleostei</taxon>
        <taxon>Neoteleostei</taxon>
        <taxon>Acanthomorphata</taxon>
        <taxon>Gobiaria</taxon>
        <taxon>Gobiiformes</taxon>
        <taxon>Gobioidei</taxon>
        <taxon>Gobiidae</taxon>
        <taxon>Gobiinae</taxon>
        <taxon>Knipowitschia</taxon>
    </lineage>
</organism>
<dbReference type="InterPro" id="IPR036179">
    <property type="entry name" value="Ig-like_dom_sf"/>
</dbReference>
<accession>A0AAV2M9D5</accession>
<keyword evidence="4" id="KW-1185">Reference proteome</keyword>
<reference evidence="3 4" key="1">
    <citation type="submission" date="2024-04" db="EMBL/GenBank/DDBJ databases">
        <authorList>
            <person name="Waldvogel A.-M."/>
            <person name="Schoenle A."/>
        </authorList>
    </citation>
    <scope>NUCLEOTIDE SEQUENCE [LARGE SCALE GENOMIC DNA]</scope>
</reference>
<keyword evidence="2" id="KW-0812">Transmembrane</keyword>
<feature type="region of interest" description="Disordered" evidence="1">
    <location>
        <begin position="1"/>
        <end position="22"/>
    </location>
</feature>